<dbReference type="Gene3D" id="2.30.30.190">
    <property type="entry name" value="CAP Gly-rich-like domain"/>
    <property type="match status" value="1"/>
</dbReference>
<dbReference type="Pfam" id="PF01302">
    <property type="entry name" value="CAP_GLY"/>
    <property type="match status" value="1"/>
</dbReference>
<dbReference type="PANTHER" id="PTHR47022">
    <property type="entry name" value="BTB AND MATH DOMAIN-CONTAINING PROTEIN 36-RELATED"/>
    <property type="match status" value="1"/>
</dbReference>
<dbReference type="InterPro" id="IPR000938">
    <property type="entry name" value="CAP-Gly_domain"/>
</dbReference>
<dbReference type="AlphaFoldDB" id="A0AAN9XY17"/>
<feature type="domain" description="MATH" evidence="2">
    <location>
        <begin position="26"/>
        <end position="154"/>
    </location>
</feature>
<dbReference type="SMART" id="SM00061">
    <property type="entry name" value="MATH"/>
    <property type="match status" value="1"/>
</dbReference>
<dbReference type="PROSITE" id="PS50144">
    <property type="entry name" value="MATH"/>
    <property type="match status" value="1"/>
</dbReference>
<dbReference type="Proteomes" id="UP001367676">
    <property type="component" value="Unassembled WGS sequence"/>
</dbReference>
<keyword evidence="4" id="KW-1185">Reference proteome</keyword>
<dbReference type="InterPro" id="IPR008974">
    <property type="entry name" value="TRAF-like"/>
</dbReference>
<dbReference type="EMBL" id="JBBCAQ010000037">
    <property type="protein sequence ID" value="KAK7573852.1"/>
    <property type="molecule type" value="Genomic_DNA"/>
</dbReference>
<reference evidence="3 4" key="1">
    <citation type="submission" date="2024-03" db="EMBL/GenBank/DDBJ databases">
        <title>Adaptation during the transition from Ophiocordyceps entomopathogen to insect associate is accompanied by gene loss and intensified selection.</title>
        <authorList>
            <person name="Ward C.M."/>
            <person name="Onetto C.A."/>
            <person name="Borneman A.R."/>
        </authorList>
    </citation>
    <scope>NUCLEOTIDE SEQUENCE [LARGE SCALE GENOMIC DNA]</scope>
    <source>
        <strain evidence="3">AWRI1</strain>
        <tissue evidence="3">Single Adult Female</tissue>
    </source>
</reference>
<sequence length="689" mass="76836">MEDDFLDNVATEQMSEDSIKDDKPFEFGIRLEIDNFSKVPIDEKIFSPPCIVHNLAWRIMIKRTEQSGKSRLGYFLVCDPDTTKVKSSWSCEASARLYIMNREEPIHHFTREIRHLFCSGENDWGYTTFCSWDYICDPRNKYILNDSVKFDVCIVVDRPEGVDVSYNNFVNVRKHSQSDAAIGESIKRIKFDVMTEVDTLASDIRSEMRILKQELMKGFADQLKSAVKEIKLLNSVKAPTINCVKSEAQNAACLESKIFVESESGSSINSEFKVLMNAETKGIVNSEPNVLILPESNCFVRTKSDRDNTRITPPKVLILSEAKSSVKPKPENIAVTGATVHWFGPSKFGVEENISSYSDGGQHRSPAVSGESTNSDTLGVGSVVEVVIGGKICYGVIKWIGKVPLRGDSDVKSQMAGIELEEENEVGTNGWLGDRKYFACARNRGYFCLLSCCQKDSRFADFSFSHGRDTKISAEGKREDKIEDKLVRLSIEERRKDETVSSENGKKGDVNSFKRKFENTIENTAHNEVKKNKETLADTASDGDSDTSIDDFEIISIDESENFNVSGDKKFDESFEMISENTSGGKKSPKTDMVDAAAAKNAPAKSKALQAALADQIRNLEDEQGSFPLLPEILPSSNRSDLIQLPAFGLLNQNMVNSVSSCPEQQQASISAFRDRRPPSQISPQLSQR</sequence>
<comment type="caution">
    <text evidence="3">The sequence shown here is derived from an EMBL/GenBank/DDBJ whole genome shotgun (WGS) entry which is preliminary data.</text>
</comment>
<dbReference type="SUPFAM" id="SSF49599">
    <property type="entry name" value="TRAF domain-like"/>
    <property type="match status" value="1"/>
</dbReference>
<feature type="compositionally biased region" description="Polar residues" evidence="1">
    <location>
        <begin position="680"/>
        <end position="689"/>
    </location>
</feature>
<gene>
    <name evidence="3" type="ORF">V9T40_011043</name>
</gene>
<protein>
    <recommendedName>
        <fullName evidence="2">MATH domain-containing protein</fullName>
    </recommendedName>
</protein>
<feature type="compositionally biased region" description="Polar residues" evidence="1">
    <location>
        <begin position="659"/>
        <end position="670"/>
    </location>
</feature>
<evidence type="ECO:0000259" key="2">
    <source>
        <dbReference type="PROSITE" id="PS50144"/>
    </source>
</evidence>
<dbReference type="InterPro" id="IPR002083">
    <property type="entry name" value="MATH/TRAF_dom"/>
</dbReference>
<dbReference type="SMART" id="SM01052">
    <property type="entry name" value="CAP_GLY"/>
    <property type="match status" value="1"/>
</dbReference>
<dbReference type="PANTHER" id="PTHR47022:SF1">
    <property type="entry name" value="BTB AND MATH DOMAIN-CONTAINING PROTEIN 36-RELATED"/>
    <property type="match status" value="1"/>
</dbReference>
<proteinExistence type="predicted"/>
<evidence type="ECO:0000313" key="3">
    <source>
        <dbReference type="EMBL" id="KAK7573852.1"/>
    </source>
</evidence>
<dbReference type="Pfam" id="PF22486">
    <property type="entry name" value="MATH_2"/>
    <property type="match status" value="1"/>
</dbReference>
<dbReference type="InterPro" id="IPR036859">
    <property type="entry name" value="CAP-Gly_dom_sf"/>
</dbReference>
<name>A0AAN9XY17_9HEMI</name>
<feature type="region of interest" description="Disordered" evidence="1">
    <location>
        <begin position="354"/>
        <end position="375"/>
    </location>
</feature>
<organism evidence="3 4">
    <name type="scientific">Parthenolecanium corni</name>
    <dbReference type="NCBI Taxonomy" id="536013"/>
    <lineage>
        <taxon>Eukaryota</taxon>
        <taxon>Metazoa</taxon>
        <taxon>Ecdysozoa</taxon>
        <taxon>Arthropoda</taxon>
        <taxon>Hexapoda</taxon>
        <taxon>Insecta</taxon>
        <taxon>Pterygota</taxon>
        <taxon>Neoptera</taxon>
        <taxon>Paraneoptera</taxon>
        <taxon>Hemiptera</taxon>
        <taxon>Sternorrhyncha</taxon>
        <taxon>Coccoidea</taxon>
        <taxon>Coccidae</taxon>
        <taxon>Parthenolecanium</taxon>
    </lineage>
</organism>
<evidence type="ECO:0000313" key="4">
    <source>
        <dbReference type="Proteomes" id="UP001367676"/>
    </source>
</evidence>
<feature type="region of interest" description="Disordered" evidence="1">
    <location>
        <begin position="659"/>
        <end position="689"/>
    </location>
</feature>
<dbReference type="Gene3D" id="2.60.210.10">
    <property type="entry name" value="Apoptosis, Tumor Necrosis Factor Receptor Associated Protein 2, Chain A"/>
    <property type="match status" value="1"/>
</dbReference>
<evidence type="ECO:0000256" key="1">
    <source>
        <dbReference type="SAM" id="MobiDB-lite"/>
    </source>
</evidence>
<dbReference type="SUPFAM" id="SSF74924">
    <property type="entry name" value="Cap-Gly domain"/>
    <property type="match status" value="1"/>
</dbReference>
<accession>A0AAN9XY17</accession>